<sequence length="323" mass="35448">MLKLGVSSWSSKYSSSWLLLRKESLVLIKSFRCKHRYHWGKQQNYITVAQMEKPPQKSPEVPDNNGGLRCAIITGVSKPYGIGRCLVHKFLEQGYKVAGLDIKSLENGTMEVQRDLQITSASKLPPDRFHFVHADISDPGKIKLAVKEAVEWFGGCIHVLINNAARTKTILDDEDPMKAFAETIAANLNGAYYLSEAVLPCMPPGLSSIINISSTRALQSEPNTAAYSASKAGLCGLTHSQAITLAGRVRVNAVLPGWINTDPAGEAALRDEDHRWHPVGRVGIPQDIAEMCLFLADEKRSGFITGQEFVVDGGVTKKMVYPE</sequence>
<dbReference type="SUPFAM" id="SSF51735">
    <property type="entry name" value="NAD(P)-binding Rossmann-fold domains"/>
    <property type="match status" value="1"/>
</dbReference>
<reference evidence="3" key="1">
    <citation type="journal article" date="2008" name="BMC Genomics">
        <title>A conifer genomics resource of 200,000 spruce (Picea spp.) ESTs and 6,464 high-quality, sequence-finished full-length cDNAs for Sitka spruce (Picea sitchensis).</title>
        <authorList>
            <person name="Ralph S.G."/>
            <person name="Chun H.J."/>
            <person name="Kolosova N."/>
            <person name="Cooper D."/>
            <person name="Oddy C."/>
            <person name="Ritland C.E."/>
            <person name="Kirkpatrick R."/>
            <person name="Moore R."/>
            <person name="Barber S."/>
            <person name="Holt R.A."/>
            <person name="Jones S.J."/>
            <person name="Marra M.A."/>
            <person name="Douglas C.J."/>
            <person name="Ritland K."/>
            <person name="Bohlmann J."/>
        </authorList>
    </citation>
    <scope>NUCLEOTIDE SEQUENCE</scope>
    <source>
        <tissue evidence="3">Green portion of the leader tissue</tissue>
    </source>
</reference>
<organism evidence="3">
    <name type="scientific">Picea sitchensis</name>
    <name type="common">Sitka spruce</name>
    <name type="synonym">Pinus sitchensis</name>
    <dbReference type="NCBI Taxonomy" id="3332"/>
    <lineage>
        <taxon>Eukaryota</taxon>
        <taxon>Viridiplantae</taxon>
        <taxon>Streptophyta</taxon>
        <taxon>Embryophyta</taxon>
        <taxon>Tracheophyta</taxon>
        <taxon>Spermatophyta</taxon>
        <taxon>Pinopsida</taxon>
        <taxon>Pinidae</taxon>
        <taxon>Conifers I</taxon>
        <taxon>Pinales</taxon>
        <taxon>Pinaceae</taxon>
        <taxon>Picea</taxon>
    </lineage>
</organism>
<dbReference type="PANTHER" id="PTHR24321:SF8">
    <property type="entry name" value="ESTRADIOL 17-BETA-DEHYDROGENASE 8-RELATED"/>
    <property type="match status" value="1"/>
</dbReference>
<dbReference type="GO" id="GO:0016491">
    <property type="term" value="F:oxidoreductase activity"/>
    <property type="evidence" value="ECO:0007669"/>
    <property type="project" value="UniProtKB-KW"/>
</dbReference>
<accession>A9NZ29</accession>
<dbReference type="OMA" id="TAGPCII"/>
<evidence type="ECO:0000256" key="2">
    <source>
        <dbReference type="ARBA" id="ARBA00023002"/>
    </source>
</evidence>
<name>A9NZ29_PICSI</name>
<dbReference type="Gene3D" id="3.40.50.720">
    <property type="entry name" value="NAD(P)-binding Rossmann-like Domain"/>
    <property type="match status" value="1"/>
</dbReference>
<evidence type="ECO:0000313" key="3">
    <source>
        <dbReference type="EMBL" id="ABK25890.1"/>
    </source>
</evidence>
<dbReference type="PROSITE" id="PS00061">
    <property type="entry name" value="ADH_SHORT"/>
    <property type="match status" value="1"/>
</dbReference>
<dbReference type="EMBL" id="EF086632">
    <property type="protein sequence ID" value="ABK25890.1"/>
    <property type="molecule type" value="mRNA"/>
</dbReference>
<dbReference type="InterPro" id="IPR036291">
    <property type="entry name" value="NAD(P)-bd_dom_sf"/>
</dbReference>
<dbReference type="InterPro" id="IPR002347">
    <property type="entry name" value="SDR_fam"/>
</dbReference>
<dbReference type="PANTHER" id="PTHR24321">
    <property type="entry name" value="DEHYDROGENASES, SHORT CHAIN"/>
    <property type="match status" value="1"/>
</dbReference>
<keyword evidence="2" id="KW-0560">Oxidoreductase</keyword>
<dbReference type="PRINTS" id="PR00080">
    <property type="entry name" value="SDRFAMILY"/>
</dbReference>
<proteinExistence type="evidence at transcript level"/>
<dbReference type="Pfam" id="PF13561">
    <property type="entry name" value="adh_short_C2"/>
    <property type="match status" value="1"/>
</dbReference>
<protein>
    <recommendedName>
        <fullName evidence="4">Short-chain dehydrogenase/reductase SDR</fullName>
    </recommendedName>
</protein>
<dbReference type="InterPro" id="IPR020904">
    <property type="entry name" value="Sc_DH/Rdtase_CS"/>
</dbReference>
<comment type="similarity">
    <text evidence="1">Belongs to the short-chain dehydrogenases/reductases (SDR) family.</text>
</comment>
<evidence type="ECO:0000256" key="1">
    <source>
        <dbReference type="ARBA" id="ARBA00006484"/>
    </source>
</evidence>
<dbReference type="PRINTS" id="PR00081">
    <property type="entry name" value="GDHRDH"/>
</dbReference>
<dbReference type="AlphaFoldDB" id="A9NZ29"/>
<evidence type="ECO:0008006" key="4">
    <source>
        <dbReference type="Google" id="ProtNLM"/>
    </source>
</evidence>